<feature type="compositionally biased region" description="Low complexity" evidence="1">
    <location>
        <begin position="480"/>
        <end position="516"/>
    </location>
</feature>
<dbReference type="InterPro" id="IPR041489">
    <property type="entry name" value="PDZ_6"/>
</dbReference>
<gene>
    <name evidence="4" type="ORF">GTHE00462_LOCUS33995</name>
</gene>
<proteinExistence type="predicted"/>
<feature type="signal peptide" evidence="2">
    <location>
        <begin position="1"/>
        <end position="26"/>
    </location>
</feature>
<protein>
    <recommendedName>
        <fullName evidence="3">PDZ domain-containing protein</fullName>
    </recommendedName>
</protein>
<feature type="region of interest" description="Disordered" evidence="1">
    <location>
        <begin position="472"/>
        <end position="588"/>
    </location>
</feature>
<sequence length="588" mass="60134">MLPALYVRKTILCVLLAIYWVGGSNGCNVPHTCSLGCAMQAHHGNIRLRGGASIDGSCVVDVTKNAGIGIGLGRDKLGNHMVKKLKDGWPARLSGLVFENDIILEVDERPVGPLSTTALTQELRGPDGSEVKLLLQRGPEGSLHDVSLVRVAQGEPVAKESEASLLSSTIAASSSILNAASSSLLGAISLKSGQSKSSAASDVGIGVGFTLDESANFVVTKLVPGGPAAESGQLQVGDILLSCNGLSLIDMSMKDLVSHIKGREGTTVTLELQTEEGELKTAVITRRPLKGVHTEPEQKKSSSLFSALGDIGGLASSSISSLSATAGDASAKLSSSLSSLTNLMGSVSFTKSTPAQAAAARSPPAAAAAAAYKGEGVGVGIGIKKNQHGDFMVTEVYEGGAAAEDGQIAVGDILQKLDDTPVSGMRSSALKDLIFGPPNTRAVLSMCRWRSVPGKPEGEWKTFTVTLTRRASKVAKKSKAPVPASAAAPPGAAGAAPSRPSKQDAAVASAPSDAPQRTSKPVKSHTGEKKVGSSKTTKKSSAGVSASRPAKAGAQPAKAAAEEAVGSPDDTTKSRREEEVAGKEEEIL</sequence>
<feature type="chain" id="PRO_5030567141" description="PDZ domain-containing protein" evidence="2">
    <location>
        <begin position="27"/>
        <end position="588"/>
    </location>
</feature>
<feature type="domain" description="PDZ" evidence="3">
    <location>
        <begin position="373"/>
        <end position="425"/>
    </location>
</feature>
<reference evidence="4" key="1">
    <citation type="submission" date="2021-01" db="EMBL/GenBank/DDBJ databases">
        <authorList>
            <person name="Corre E."/>
            <person name="Pelletier E."/>
            <person name="Niang G."/>
            <person name="Scheremetjew M."/>
            <person name="Finn R."/>
            <person name="Kale V."/>
            <person name="Holt S."/>
            <person name="Cochrane G."/>
            <person name="Meng A."/>
            <person name="Brown T."/>
            <person name="Cohen L."/>
        </authorList>
    </citation>
    <scope>NUCLEOTIDE SEQUENCE</scope>
    <source>
        <strain evidence="4">CCMP 2712</strain>
    </source>
</reference>
<evidence type="ECO:0000256" key="1">
    <source>
        <dbReference type="SAM" id="MobiDB-lite"/>
    </source>
</evidence>
<keyword evidence="2" id="KW-0732">Signal</keyword>
<dbReference type="Pfam" id="PF00595">
    <property type="entry name" value="PDZ"/>
    <property type="match status" value="1"/>
</dbReference>
<dbReference type="Gene3D" id="2.30.42.10">
    <property type="match status" value="3"/>
</dbReference>
<dbReference type="InterPro" id="IPR036034">
    <property type="entry name" value="PDZ_sf"/>
</dbReference>
<dbReference type="PROSITE" id="PS50106">
    <property type="entry name" value="PDZ"/>
    <property type="match status" value="2"/>
</dbReference>
<feature type="domain" description="PDZ" evidence="3">
    <location>
        <begin position="187"/>
        <end position="261"/>
    </location>
</feature>
<feature type="compositionally biased region" description="Low complexity" evidence="1">
    <location>
        <begin position="533"/>
        <end position="564"/>
    </location>
</feature>
<dbReference type="InterPro" id="IPR001478">
    <property type="entry name" value="PDZ"/>
</dbReference>
<dbReference type="Pfam" id="PF17820">
    <property type="entry name" value="PDZ_6"/>
    <property type="match status" value="1"/>
</dbReference>
<dbReference type="SMART" id="SM00228">
    <property type="entry name" value="PDZ"/>
    <property type="match status" value="3"/>
</dbReference>
<organism evidence="4">
    <name type="scientific">Guillardia theta</name>
    <name type="common">Cryptophyte</name>
    <name type="synonym">Cryptomonas phi</name>
    <dbReference type="NCBI Taxonomy" id="55529"/>
    <lineage>
        <taxon>Eukaryota</taxon>
        <taxon>Cryptophyceae</taxon>
        <taxon>Pyrenomonadales</taxon>
        <taxon>Geminigeraceae</taxon>
        <taxon>Guillardia</taxon>
    </lineage>
</organism>
<dbReference type="PANTHER" id="PTHR46900">
    <property type="entry name" value="TYROSINE-PROTEIN PHOSPHATASE NON-RECEPTOR TYPE 13"/>
    <property type="match status" value="1"/>
</dbReference>
<evidence type="ECO:0000313" key="4">
    <source>
        <dbReference type="EMBL" id="CAE2332302.1"/>
    </source>
</evidence>
<evidence type="ECO:0000256" key="2">
    <source>
        <dbReference type="SAM" id="SignalP"/>
    </source>
</evidence>
<accession>A0A7S4UNC9</accession>
<name>A0A7S4UNC9_GUITH</name>
<dbReference type="AlphaFoldDB" id="A0A7S4UNC9"/>
<dbReference type="InterPro" id="IPR052074">
    <property type="entry name" value="NonRcpt_TyrProt_Phosphatase"/>
</dbReference>
<dbReference type="CDD" id="cd06782">
    <property type="entry name" value="cpPDZ_CPP-like"/>
    <property type="match status" value="1"/>
</dbReference>
<feature type="compositionally biased region" description="Basic and acidic residues" evidence="1">
    <location>
        <begin position="570"/>
        <end position="588"/>
    </location>
</feature>
<dbReference type="SUPFAM" id="SSF50156">
    <property type="entry name" value="PDZ domain-like"/>
    <property type="match status" value="3"/>
</dbReference>
<evidence type="ECO:0000259" key="3">
    <source>
        <dbReference type="PROSITE" id="PS50106"/>
    </source>
</evidence>
<dbReference type="EMBL" id="HBKN01043391">
    <property type="protein sequence ID" value="CAE2332302.1"/>
    <property type="molecule type" value="Transcribed_RNA"/>
</dbReference>
<dbReference type="PANTHER" id="PTHR46900:SF2">
    <property type="entry name" value="TYROSINE-PROTEIN PHOSPHATASE NON-RECEPTOR TYPE 13"/>
    <property type="match status" value="1"/>
</dbReference>